<gene>
    <name evidence="7" type="ORF">ENY07_03350</name>
</gene>
<name>A0A8J4H8C9_9PROT</name>
<evidence type="ECO:0000256" key="3">
    <source>
        <dbReference type="ARBA" id="ARBA00022989"/>
    </source>
</evidence>
<dbReference type="EMBL" id="DTQM01000063">
    <property type="protein sequence ID" value="HGC42246.1"/>
    <property type="molecule type" value="Genomic_DNA"/>
</dbReference>
<accession>A0A8J4H8C9</accession>
<evidence type="ECO:0000256" key="5">
    <source>
        <dbReference type="SAM" id="Phobius"/>
    </source>
</evidence>
<comment type="caution">
    <text evidence="7">The sequence shown here is derived from an EMBL/GenBank/DDBJ whole genome shotgun (WGS) entry which is preliminary data.</text>
</comment>
<dbReference type="GO" id="GO:0016874">
    <property type="term" value="F:ligase activity"/>
    <property type="evidence" value="ECO:0007669"/>
    <property type="project" value="UniProtKB-KW"/>
</dbReference>
<dbReference type="InterPro" id="IPR051533">
    <property type="entry name" value="WaaL-like"/>
</dbReference>
<keyword evidence="3 5" id="KW-1133">Transmembrane helix</keyword>
<proteinExistence type="predicted"/>
<evidence type="ECO:0000313" key="7">
    <source>
        <dbReference type="EMBL" id="HGC42246.1"/>
    </source>
</evidence>
<dbReference type="PANTHER" id="PTHR37422:SF13">
    <property type="entry name" value="LIPOPOLYSACCHARIDE BIOSYNTHESIS PROTEIN PA4999-RELATED"/>
    <property type="match status" value="1"/>
</dbReference>
<reference evidence="7" key="1">
    <citation type="journal article" date="2020" name="mSystems">
        <title>Genome- and Community-Level Interaction Insights into Carbon Utilization and Element Cycling Functions of Hydrothermarchaeota in Hydrothermal Sediment.</title>
        <authorList>
            <person name="Zhou Z."/>
            <person name="Liu Y."/>
            <person name="Xu W."/>
            <person name="Pan J."/>
            <person name="Luo Z.H."/>
            <person name="Li M."/>
        </authorList>
    </citation>
    <scope>NUCLEOTIDE SEQUENCE</scope>
    <source>
        <strain evidence="7">SpSt-997</strain>
    </source>
</reference>
<sequence>MTQHRLIAGLDRAGFYAVLAVPIFLVHGRVLGEALMVLLALGFLLRAAWLRTWSWLATPWLVIGLLWWGWIFLCSLPRPGAGGLAASVQAFATLRFLIFVAALEHWLLREGLARRWLQRVLALAALYIALQALVQFATGKNLFGAPRGGDGELTGPYRKPRAGAQFSLLLYPAMLPLLARGLRGAPLMRGGAVALGLAGIAVMVLIGQRMPLLLTLFGLLVAGLWLPRLRMFVLAALLAAAALIGASAIVAPPTFYRLVTKFSDQMAHFPESPYGVIYARARAMTVANPLTGLGFDGFRHYCGEPRYFHGWRWPADPTDDGGGIGGCQLHPHNFYLEAATNGGLPGLMLFAALAGAWLITLGRGLRRSPAPLRVGLFVAALIYLWPIASTSAFTSMPLAGFFFVQLGLGLALARAAKENPGEGLPRA</sequence>
<feature type="transmembrane region" description="Helical" evidence="5">
    <location>
        <begin position="186"/>
        <end position="204"/>
    </location>
</feature>
<keyword evidence="4 5" id="KW-0472">Membrane</keyword>
<dbReference type="GO" id="GO:0016020">
    <property type="term" value="C:membrane"/>
    <property type="evidence" value="ECO:0007669"/>
    <property type="project" value="UniProtKB-SubCell"/>
</dbReference>
<feature type="transmembrane region" description="Helical" evidence="5">
    <location>
        <begin position="162"/>
        <end position="179"/>
    </location>
</feature>
<organism evidence="7">
    <name type="scientific">Acidicaldus sp</name>
    <dbReference type="NCBI Taxonomy" id="1872105"/>
    <lineage>
        <taxon>Bacteria</taxon>
        <taxon>Pseudomonadati</taxon>
        <taxon>Pseudomonadota</taxon>
        <taxon>Alphaproteobacteria</taxon>
        <taxon>Acetobacterales</taxon>
        <taxon>Acetobacteraceae</taxon>
        <taxon>Acidicaldus</taxon>
    </lineage>
</organism>
<evidence type="ECO:0000256" key="2">
    <source>
        <dbReference type="ARBA" id="ARBA00022692"/>
    </source>
</evidence>
<dbReference type="InterPro" id="IPR007016">
    <property type="entry name" value="O-antigen_ligase-rel_domated"/>
</dbReference>
<dbReference type="Pfam" id="PF04932">
    <property type="entry name" value="Wzy_C"/>
    <property type="match status" value="1"/>
</dbReference>
<feature type="transmembrane region" description="Helical" evidence="5">
    <location>
        <begin position="233"/>
        <end position="256"/>
    </location>
</feature>
<feature type="transmembrane region" description="Helical" evidence="5">
    <location>
        <begin position="210"/>
        <end position="226"/>
    </location>
</feature>
<feature type="transmembrane region" description="Helical" evidence="5">
    <location>
        <begin position="343"/>
        <end position="362"/>
    </location>
</feature>
<evidence type="ECO:0000259" key="6">
    <source>
        <dbReference type="Pfam" id="PF04932"/>
    </source>
</evidence>
<comment type="subcellular location">
    <subcellularLocation>
        <location evidence="1">Membrane</location>
        <topology evidence="1">Multi-pass membrane protein</topology>
    </subcellularLocation>
</comment>
<feature type="domain" description="O-antigen ligase-related" evidence="6">
    <location>
        <begin position="197"/>
        <end position="351"/>
    </location>
</feature>
<feature type="transmembrane region" description="Helical" evidence="5">
    <location>
        <begin position="15"/>
        <end position="41"/>
    </location>
</feature>
<keyword evidence="2 5" id="KW-0812">Transmembrane</keyword>
<feature type="transmembrane region" description="Helical" evidence="5">
    <location>
        <begin position="374"/>
        <end position="393"/>
    </location>
</feature>
<feature type="transmembrane region" description="Helical" evidence="5">
    <location>
        <begin position="53"/>
        <end position="73"/>
    </location>
</feature>
<dbReference type="AlphaFoldDB" id="A0A8J4H8C9"/>
<feature type="transmembrane region" description="Helical" evidence="5">
    <location>
        <begin position="85"/>
        <end position="108"/>
    </location>
</feature>
<protein>
    <submittedName>
        <fullName evidence="7">O-antigen ligase domain-containing protein</fullName>
    </submittedName>
</protein>
<keyword evidence="7" id="KW-0436">Ligase</keyword>
<feature type="transmembrane region" description="Helical" evidence="5">
    <location>
        <begin position="120"/>
        <end position="138"/>
    </location>
</feature>
<evidence type="ECO:0000256" key="4">
    <source>
        <dbReference type="ARBA" id="ARBA00023136"/>
    </source>
</evidence>
<dbReference type="PANTHER" id="PTHR37422">
    <property type="entry name" value="TEICHURONIC ACID BIOSYNTHESIS PROTEIN TUAE"/>
    <property type="match status" value="1"/>
</dbReference>
<evidence type="ECO:0000256" key="1">
    <source>
        <dbReference type="ARBA" id="ARBA00004141"/>
    </source>
</evidence>